<keyword evidence="1" id="KW-0808">Transferase</keyword>
<proteinExistence type="predicted"/>
<keyword evidence="1" id="KW-0489">Methyltransferase</keyword>
<evidence type="ECO:0000313" key="1">
    <source>
        <dbReference type="EMBL" id="TFJ93266.1"/>
    </source>
</evidence>
<dbReference type="Proteomes" id="UP000298484">
    <property type="component" value="Unassembled WGS sequence"/>
</dbReference>
<dbReference type="GO" id="GO:0032259">
    <property type="term" value="P:methylation"/>
    <property type="evidence" value="ECO:0007669"/>
    <property type="project" value="UniProtKB-KW"/>
</dbReference>
<keyword evidence="2" id="KW-1185">Reference proteome</keyword>
<comment type="caution">
    <text evidence="1">The sequence shown here is derived from an EMBL/GenBank/DDBJ whole genome shotgun (WGS) entry which is preliminary data.</text>
</comment>
<dbReference type="EMBL" id="SRHY01000008">
    <property type="protein sequence ID" value="TFJ93266.1"/>
    <property type="molecule type" value="Genomic_DNA"/>
</dbReference>
<dbReference type="InterPro" id="IPR029063">
    <property type="entry name" value="SAM-dependent_MTases_sf"/>
</dbReference>
<dbReference type="OrthoDB" id="9780095at2"/>
<sequence>MKEYYYDKLLSIKTLGNETEFPESLHHNPYQPTPYIALEALFRKYHLKSSDHVVDFGCGKGRLNFYINYFYNAACTGVEMNKDLFDEAVGNHHRYVNHTKEGTARIDFHYGLAEEYQIAPIDNRFYFFNPFSVGIFDKVIHNILLSAGRYKRDIELIIYYGPDSYVDYLENTTAFELKDEIVLSEIFNGDSYDRFLIYRLQT</sequence>
<organism evidence="1 2">
    <name type="scientific">Lentibacillus salicampi</name>
    <dbReference type="NCBI Taxonomy" id="175306"/>
    <lineage>
        <taxon>Bacteria</taxon>
        <taxon>Bacillati</taxon>
        <taxon>Bacillota</taxon>
        <taxon>Bacilli</taxon>
        <taxon>Bacillales</taxon>
        <taxon>Bacillaceae</taxon>
        <taxon>Lentibacillus</taxon>
    </lineage>
</organism>
<dbReference type="SUPFAM" id="SSF53335">
    <property type="entry name" value="S-adenosyl-L-methionine-dependent methyltransferases"/>
    <property type="match status" value="1"/>
</dbReference>
<dbReference type="RefSeq" id="WP_135109676.1">
    <property type="nucleotide sequence ID" value="NZ_SRHY01000008.1"/>
</dbReference>
<reference evidence="1 2" key="1">
    <citation type="submission" date="2019-03" db="EMBL/GenBank/DDBJ databases">
        <title>Genome sequence of Lentibacillus salicampi ATCC BAA-719.</title>
        <authorList>
            <person name="Maclea K.S."/>
            <person name="Simoes Junior M."/>
        </authorList>
    </citation>
    <scope>NUCLEOTIDE SEQUENCE [LARGE SCALE GENOMIC DNA]</scope>
    <source>
        <strain evidence="1 2">ATCC BAA-719</strain>
    </source>
</reference>
<accession>A0A4Y9ABU2</accession>
<dbReference type="AlphaFoldDB" id="A0A4Y9ABU2"/>
<evidence type="ECO:0000313" key="2">
    <source>
        <dbReference type="Proteomes" id="UP000298484"/>
    </source>
</evidence>
<dbReference type="Gene3D" id="3.40.50.150">
    <property type="entry name" value="Vaccinia Virus protein VP39"/>
    <property type="match status" value="1"/>
</dbReference>
<name>A0A4Y9ABU2_9BACI</name>
<protein>
    <submittedName>
        <fullName evidence="1">Class I SAM-dependent methyltransferase</fullName>
    </submittedName>
</protein>
<gene>
    <name evidence="1" type="ORF">E4U82_08005</name>
</gene>
<dbReference type="GO" id="GO:0008168">
    <property type="term" value="F:methyltransferase activity"/>
    <property type="evidence" value="ECO:0007669"/>
    <property type="project" value="UniProtKB-KW"/>
</dbReference>